<dbReference type="GO" id="GO:0006805">
    <property type="term" value="P:xenobiotic metabolic process"/>
    <property type="evidence" value="ECO:0007669"/>
    <property type="project" value="TreeGrafter"/>
</dbReference>
<proteinExistence type="inferred from homology"/>
<dbReference type="InterPro" id="IPR050182">
    <property type="entry name" value="Cytochrome_P450_fam2"/>
</dbReference>
<dbReference type="GO" id="GO:0020037">
    <property type="term" value="F:heme binding"/>
    <property type="evidence" value="ECO:0007669"/>
    <property type="project" value="InterPro"/>
</dbReference>
<accession>A0A8C6VNW7</accession>
<name>A0A8C6VNW7_NAJNA</name>
<comment type="similarity">
    <text evidence="1">Belongs to the cytochrome P450 family.</text>
</comment>
<dbReference type="Ensembl" id="ENSNNAT00000008886.1">
    <property type="protein sequence ID" value="ENSNNAP00000008479.1"/>
    <property type="gene ID" value="ENSNNAG00000005700.1"/>
</dbReference>
<dbReference type="GO" id="GO:0005506">
    <property type="term" value="F:iron ion binding"/>
    <property type="evidence" value="ECO:0007669"/>
    <property type="project" value="InterPro"/>
</dbReference>
<keyword evidence="3" id="KW-0408">Iron</keyword>
<reference evidence="4" key="2">
    <citation type="submission" date="2025-09" db="UniProtKB">
        <authorList>
            <consortium name="Ensembl"/>
        </authorList>
    </citation>
    <scope>IDENTIFICATION</scope>
</reference>
<dbReference type="Proteomes" id="UP000694559">
    <property type="component" value="Unplaced"/>
</dbReference>
<dbReference type="OrthoDB" id="9903536at2759"/>
<evidence type="ECO:0000256" key="2">
    <source>
        <dbReference type="ARBA" id="ARBA00022723"/>
    </source>
</evidence>
<dbReference type="GO" id="GO:0016712">
    <property type="term" value="F:oxidoreductase activity, acting on paired donors, with incorporation or reduction of molecular oxygen, reduced flavin or flavoprotein as one donor, and incorporation of one atom of oxygen"/>
    <property type="evidence" value="ECO:0007669"/>
    <property type="project" value="TreeGrafter"/>
</dbReference>
<dbReference type="InterPro" id="IPR001128">
    <property type="entry name" value="Cyt_P450"/>
</dbReference>
<evidence type="ECO:0000256" key="1">
    <source>
        <dbReference type="ARBA" id="ARBA00010617"/>
    </source>
</evidence>
<evidence type="ECO:0000256" key="3">
    <source>
        <dbReference type="ARBA" id="ARBA00023004"/>
    </source>
</evidence>
<dbReference type="AlphaFoldDB" id="A0A8C6VNW7"/>
<organism evidence="4 5">
    <name type="scientific">Naja naja</name>
    <name type="common">Indian cobra</name>
    <dbReference type="NCBI Taxonomy" id="35670"/>
    <lineage>
        <taxon>Eukaryota</taxon>
        <taxon>Metazoa</taxon>
        <taxon>Chordata</taxon>
        <taxon>Craniata</taxon>
        <taxon>Vertebrata</taxon>
        <taxon>Euteleostomi</taxon>
        <taxon>Lepidosauria</taxon>
        <taxon>Squamata</taxon>
        <taxon>Bifurcata</taxon>
        <taxon>Unidentata</taxon>
        <taxon>Episquamata</taxon>
        <taxon>Toxicofera</taxon>
        <taxon>Serpentes</taxon>
        <taxon>Colubroidea</taxon>
        <taxon>Elapidae</taxon>
        <taxon>Elapinae</taxon>
        <taxon>Naja</taxon>
    </lineage>
</organism>
<dbReference type="SUPFAM" id="SSF48264">
    <property type="entry name" value="Cytochrome P450"/>
    <property type="match status" value="1"/>
</dbReference>
<reference evidence="4" key="1">
    <citation type="submission" date="2025-08" db="UniProtKB">
        <authorList>
            <consortium name="Ensembl"/>
        </authorList>
    </citation>
    <scope>IDENTIFICATION</scope>
</reference>
<evidence type="ECO:0000313" key="5">
    <source>
        <dbReference type="Proteomes" id="UP000694559"/>
    </source>
</evidence>
<keyword evidence="2" id="KW-0479">Metal-binding</keyword>
<dbReference type="PANTHER" id="PTHR24300:SF134">
    <property type="entry name" value="CYTOCHROME P450, FAMILY 2, SUBFAMILY AB, POLYPEPTIDE 2-RELATED"/>
    <property type="match status" value="1"/>
</dbReference>
<sequence>MDRKKLPYTNAVIHEMQRVKYIFLVGVPRQSTKDVKMMGYHIPKVRNMVRLHSNSPTWKKEQNIDKEAKLLSSHCSQNLL</sequence>
<keyword evidence="5" id="KW-1185">Reference proteome</keyword>
<dbReference type="InterPro" id="IPR036396">
    <property type="entry name" value="Cyt_P450_sf"/>
</dbReference>
<evidence type="ECO:0000313" key="4">
    <source>
        <dbReference type="Ensembl" id="ENSNNAP00000008479.1"/>
    </source>
</evidence>
<dbReference type="GO" id="GO:0006082">
    <property type="term" value="P:organic acid metabolic process"/>
    <property type="evidence" value="ECO:0007669"/>
    <property type="project" value="TreeGrafter"/>
</dbReference>
<dbReference type="Pfam" id="PF00067">
    <property type="entry name" value="p450"/>
    <property type="match status" value="1"/>
</dbReference>
<dbReference type="PANTHER" id="PTHR24300">
    <property type="entry name" value="CYTOCHROME P450 508A4-RELATED"/>
    <property type="match status" value="1"/>
</dbReference>
<dbReference type="GeneTree" id="ENSGT01080000259394"/>
<dbReference type="GO" id="GO:0005737">
    <property type="term" value="C:cytoplasm"/>
    <property type="evidence" value="ECO:0007669"/>
    <property type="project" value="TreeGrafter"/>
</dbReference>
<dbReference type="Gene3D" id="1.10.630.10">
    <property type="entry name" value="Cytochrome P450"/>
    <property type="match status" value="1"/>
</dbReference>
<protein>
    <submittedName>
        <fullName evidence="4">Uncharacterized protein</fullName>
    </submittedName>
</protein>